<reference evidence="6" key="1">
    <citation type="submission" date="2022-06" db="EMBL/GenBank/DDBJ databases">
        <title>Natrinema sp. a new haloarchaeum isolate from saline soil.</title>
        <authorList>
            <person name="Strakova D."/>
            <person name="Galisteo C."/>
            <person name="Sanchez-Porro C."/>
            <person name="Ventosa A."/>
        </authorList>
    </citation>
    <scope>NUCLEOTIDE SEQUENCE</scope>
    <source>
        <strain evidence="6">S1CR25-10</strain>
    </source>
</reference>
<organism evidence="6 7">
    <name type="scientific">Natrinema salsiterrestre</name>
    <dbReference type="NCBI Taxonomy" id="2950540"/>
    <lineage>
        <taxon>Archaea</taxon>
        <taxon>Methanobacteriati</taxon>
        <taxon>Methanobacteriota</taxon>
        <taxon>Stenosarchaea group</taxon>
        <taxon>Halobacteria</taxon>
        <taxon>Halobacteriales</taxon>
        <taxon>Natrialbaceae</taxon>
        <taxon>Natrinema</taxon>
    </lineage>
</organism>
<evidence type="ECO:0000256" key="4">
    <source>
        <dbReference type="ARBA" id="ARBA00023136"/>
    </source>
</evidence>
<keyword evidence="2 5" id="KW-0812">Transmembrane</keyword>
<sequence>MTPATLVKRGVGLVVVLAIILLIVGQLLGQPILLGYVATGSMEPAMDAGDGFVAIPSVVAGPVEEGDVVVYQARELHDGGLTTHRVVGETEEGYVTKGDANPFTDQDGGEPHVTDGQIVAKTLQVGGEVVTIPYLGTAIMGAQGLVERAYGAVAPVFGLTTTASSNGLGSVLVALGVAMLGFGVLLEQVGPTRREATRSRSRENVIAFWTALGLVLVVFVTFATAAMVVPSGTTEYGLVSSESPTEDPQIVAPGETTDFTRTVDNAGYLPVVVVHEAESGGISADPTWQTVGIRGSGETTVTLSAPSETGEYVRHLGEYRYLAVLPPSVLVWLHGVHPLAAIGAVNGVIVGIAVVLVLVLFGSSDIRFRSAGSHVPLSTRLERRLRKWFEDRE</sequence>
<accession>A0A9Q4L0A2</accession>
<evidence type="ECO:0000256" key="1">
    <source>
        <dbReference type="ARBA" id="ARBA00004370"/>
    </source>
</evidence>
<evidence type="ECO:0000256" key="2">
    <source>
        <dbReference type="ARBA" id="ARBA00022692"/>
    </source>
</evidence>
<keyword evidence="4 5" id="KW-0472">Membrane</keyword>
<dbReference type="GO" id="GO:0004252">
    <property type="term" value="F:serine-type endopeptidase activity"/>
    <property type="evidence" value="ECO:0007669"/>
    <property type="project" value="InterPro"/>
</dbReference>
<dbReference type="GO" id="GO:0009003">
    <property type="term" value="F:signal peptidase activity"/>
    <property type="evidence" value="ECO:0007669"/>
    <property type="project" value="UniProtKB-EC"/>
</dbReference>
<comment type="subcellular location">
    <subcellularLocation>
        <location evidence="1">Membrane</location>
    </subcellularLocation>
</comment>
<feature type="transmembrane region" description="Helical" evidence="5">
    <location>
        <begin position="167"/>
        <end position="186"/>
    </location>
</feature>
<evidence type="ECO:0000256" key="5">
    <source>
        <dbReference type="SAM" id="Phobius"/>
    </source>
</evidence>
<dbReference type="NCBIfam" id="TIGR02228">
    <property type="entry name" value="sigpep_I_arch"/>
    <property type="match status" value="1"/>
</dbReference>
<protein>
    <submittedName>
        <fullName evidence="6">Signal peptidase I</fullName>
        <ecNumber evidence="6">3.4.21.89</ecNumber>
    </submittedName>
</protein>
<keyword evidence="3 5" id="KW-1133">Transmembrane helix</keyword>
<gene>
    <name evidence="6" type="ORF">NDI89_04890</name>
</gene>
<dbReference type="InterPro" id="IPR036286">
    <property type="entry name" value="LexA/Signal_pep-like_sf"/>
</dbReference>
<feature type="transmembrane region" description="Helical" evidence="5">
    <location>
        <begin position="339"/>
        <end position="361"/>
    </location>
</feature>
<keyword evidence="7" id="KW-1185">Reference proteome</keyword>
<dbReference type="AlphaFoldDB" id="A0A9Q4L0A2"/>
<name>A0A9Q4L0A2_9EURY</name>
<keyword evidence="6" id="KW-0378">Hydrolase</keyword>
<dbReference type="SUPFAM" id="SSF51306">
    <property type="entry name" value="LexA/Signal peptidase"/>
    <property type="match status" value="1"/>
</dbReference>
<dbReference type="EC" id="3.4.21.89" evidence="6"/>
<evidence type="ECO:0000313" key="7">
    <source>
        <dbReference type="Proteomes" id="UP001154061"/>
    </source>
</evidence>
<comment type="caution">
    <text evidence="6">The sequence shown here is derived from an EMBL/GenBank/DDBJ whole genome shotgun (WGS) entry which is preliminary data.</text>
</comment>
<dbReference type="InterPro" id="IPR001733">
    <property type="entry name" value="Peptidase_S26B"/>
</dbReference>
<dbReference type="GO" id="GO:0006465">
    <property type="term" value="P:signal peptide processing"/>
    <property type="evidence" value="ECO:0007669"/>
    <property type="project" value="InterPro"/>
</dbReference>
<dbReference type="RefSeq" id="WP_277520385.1">
    <property type="nucleotide sequence ID" value="NZ_JAMQOT010000001.1"/>
</dbReference>
<feature type="transmembrane region" description="Helical" evidence="5">
    <location>
        <begin position="206"/>
        <end position="229"/>
    </location>
</feature>
<proteinExistence type="predicted"/>
<dbReference type="CDD" id="cd06530">
    <property type="entry name" value="S26_SPase_I"/>
    <property type="match status" value="1"/>
</dbReference>
<dbReference type="EMBL" id="JAMQOT010000001">
    <property type="protein sequence ID" value="MDF9744919.1"/>
    <property type="molecule type" value="Genomic_DNA"/>
</dbReference>
<dbReference type="InterPro" id="IPR019533">
    <property type="entry name" value="Peptidase_S26"/>
</dbReference>
<dbReference type="GO" id="GO:0016020">
    <property type="term" value="C:membrane"/>
    <property type="evidence" value="ECO:0007669"/>
    <property type="project" value="UniProtKB-SubCell"/>
</dbReference>
<dbReference type="Proteomes" id="UP001154061">
    <property type="component" value="Unassembled WGS sequence"/>
</dbReference>
<evidence type="ECO:0000313" key="6">
    <source>
        <dbReference type="EMBL" id="MDF9744919.1"/>
    </source>
</evidence>
<evidence type="ECO:0000256" key="3">
    <source>
        <dbReference type="ARBA" id="ARBA00022989"/>
    </source>
</evidence>